<evidence type="ECO:0000256" key="3">
    <source>
        <dbReference type="ARBA" id="ARBA00023210"/>
    </source>
</evidence>
<evidence type="ECO:0000259" key="8">
    <source>
        <dbReference type="Pfam" id="PF05209"/>
    </source>
</evidence>
<evidence type="ECO:0000256" key="1">
    <source>
        <dbReference type="ARBA" id="ARBA00006291"/>
    </source>
</evidence>
<dbReference type="PANTHER" id="PTHR34108">
    <property type="entry name" value="SEPTUM SITE-DETERMINING PROTEIN MINC"/>
    <property type="match status" value="1"/>
</dbReference>
<dbReference type="NCBIfam" id="TIGR01222">
    <property type="entry name" value="minC"/>
    <property type="match status" value="1"/>
</dbReference>
<dbReference type="Gene3D" id="3.30.70.260">
    <property type="match status" value="1"/>
</dbReference>
<dbReference type="HAMAP" id="MF_00267">
    <property type="entry name" value="MinC"/>
    <property type="match status" value="1"/>
</dbReference>
<dbReference type="AlphaFoldDB" id="A0A8J6Z3L5"/>
<evidence type="ECO:0000256" key="5">
    <source>
        <dbReference type="ARBA" id="ARBA00025606"/>
    </source>
</evidence>
<gene>
    <name evidence="6 9" type="primary">minC</name>
    <name evidence="9" type="ORF">ICN82_01365</name>
</gene>
<keyword evidence="2 6" id="KW-0132">Cell division</keyword>
<dbReference type="SUPFAM" id="SSF63848">
    <property type="entry name" value="Cell-division inhibitor MinC, C-terminal domain"/>
    <property type="match status" value="1"/>
</dbReference>
<dbReference type="GO" id="GO:0000902">
    <property type="term" value="P:cell morphogenesis"/>
    <property type="evidence" value="ECO:0007669"/>
    <property type="project" value="InterPro"/>
</dbReference>
<proteinExistence type="inferred from homology"/>
<evidence type="ECO:0000256" key="6">
    <source>
        <dbReference type="HAMAP-Rule" id="MF_00267"/>
    </source>
</evidence>
<protein>
    <recommendedName>
        <fullName evidence="6">Probable septum site-determining protein MinC</fullName>
    </recommendedName>
</protein>
<dbReference type="Pfam" id="PF05209">
    <property type="entry name" value="MinC_N"/>
    <property type="match status" value="1"/>
</dbReference>
<dbReference type="InterPro" id="IPR036145">
    <property type="entry name" value="MinC_C_sf"/>
</dbReference>
<evidence type="ECO:0000313" key="9">
    <source>
        <dbReference type="EMBL" id="MBE3636849.1"/>
    </source>
</evidence>
<dbReference type="GO" id="GO:0000917">
    <property type="term" value="P:division septum assembly"/>
    <property type="evidence" value="ECO:0007669"/>
    <property type="project" value="UniProtKB-KW"/>
</dbReference>
<dbReference type="EMBL" id="JACVXA010000003">
    <property type="protein sequence ID" value="MBE3636849.1"/>
    <property type="molecule type" value="Genomic_DNA"/>
</dbReference>
<accession>A0A8J6Z3L5</accession>
<name>A0A8J6Z3L5_9RHOB</name>
<evidence type="ECO:0000256" key="4">
    <source>
        <dbReference type="ARBA" id="ARBA00023306"/>
    </source>
</evidence>
<dbReference type="Proteomes" id="UP000609121">
    <property type="component" value="Unassembled WGS sequence"/>
</dbReference>
<dbReference type="InterPro" id="IPR013033">
    <property type="entry name" value="MinC"/>
</dbReference>
<comment type="caution">
    <text evidence="9">The sequence shown here is derived from an EMBL/GenBank/DDBJ whole genome shotgun (WGS) entry which is preliminary data.</text>
</comment>
<feature type="domain" description="Septum formation inhibitor MinC C-terminal" evidence="7">
    <location>
        <begin position="165"/>
        <end position="265"/>
    </location>
</feature>
<sequence>MTSLTSDTAAADTVASVKPFQIRGRFFTAVALRLSGDADQDFYRALDAELMRMPHFFDHAPFVVDLGEVSATLGAPALTRLIEGLKSRKLAVFGVQNGTPEQTEAARAMGLLSLPGGRDAPLDRVETQRREAARMVAERKAKAEAEAVAAAPPEPAAPQKAAAVIVTEPVRSGQKIYAEHGDLVVVSSVSNGAELVAAGNIHVYGTLRGRALAGVNGDTAARIFCQSLDADLVAVAGLYLTYDDYAREHLKKPVQVFLEDDKLRVDALR</sequence>
<evidence type="ECO:0000256" key="2">
    <source>
        <dbReference type="ARBA" id="ARBA00022618"/>
    </source>
</evidence>
<keyword evidence="3 6" id="KW-0717">Septation</keyword>
<organism evidence="9 10">
    <name type="scientific">Mangrovicoccus algicola</name>
    <dbReference type="NCBI Taxonomy" id="2771008"/>
    <lineage>
        <taxon>Bacteria</taxon>
        <taxon>Pseudomonadati</taxon>
        <taxon>Pseudomonadota</taxon>
        <taxon>Alphaproteobacteria</taxon>
        <taxon>Rhodobacterales</taxon>
        <taxon>Paracoccaceae</taxon>
        <taxon>Mangrovicoccus</taxon>
    </lineage>
</organism>
<comment type="subunit">
    <text evidence="6">Interacts with MinD and FtsZ.</text>
</comment>
<dbReference type="Pfam" id="PF03775">
    <property type="entry name" value="MinC_C"/>
    <property type="match status" value="1"/>
</dbReference>
<dbReference type="Gene3D" id="2.160.20.70">
    <property type="match status" value="1"/>
</dbReference>
<reference evidence="9" key="1">
    <citation type="submission" date="2020-09" db="EMBL/GenBank/DDBJ databases">
        <title>A novel bacterium of genus Mangrovicoccus, isolated from South China Sea.</title>
        <authorList>
            <person name="Huang H."/>
            <person name="Mo K."/>
            <person name="Hu Y."/>
        </authorList>
    </citation>
    <scope>NUCLEOTIDE SEQUENCE</scope>
    <source>
        <strain evidence="9">HB182678</strain>
    </source>
</reference>
<keyword evidence="4 6" id="KW-0131">Cell cycle</keyword>
<evidence type="ECO:0000259" key="7">
    <source>
        <dbReference type="Pfam" id="PF03775"/>
    </source>
</evidence>
<dbReference type="InterPro" id="IPR016098">
    <property type="entry name" value="CAP/MinC_C"/>
</dbReference>
<comment type="similarity">
    <text evidence="1 6">Belongs to the MinC family.</text>
</comment>
<dbReference type="RefSeq" id="WP_193179030.1">
    <property type="nucleotide sequence ID" value="NZ_JACVXA010000003.1"/>
</dbReference>
<dbReference type="InterPro" id="IPR005526">
    <property type="entry name" value="Septum_form_inhib_MinC_C"/>
</dbReference>
<dbReference type="PANTHER" id="PTHR34108:SF1">
    <property type="entry name" value="SEPTUM SITE-DETERMINING PROTEIN MINC"/>
    <property type="match status" value="1"/>
</dbReference>
<dbReference type="GO" id="GO:1901891">
    <property type="term" value="P:regulation of cell septum assembly"/>
    <property type="evidence" value="ECO:0007669"/>
    <property type="project" value="InterPro"/>
</dbReference>
<evidence type="ECO:0000313" key="10">
    <source>
        <dbReference type="Proteomes" id="UP000609121"/>
    </source>
</evidence>
<keyword evidence="10" id="KW-1185">Reference proteome</keyword>
<comment type="function">
    <text evidence="5 6">Cell division inhibitor that blocks the formation of polar Z ring septums. Rapidly oscillates between the poles of the cell to destabilize FtsZ filaments that have formed before they mature into polar Z rings. Prevents FtsZ polymerization.</text>
</comment>
<dbReference type="GO" id="GO:0051302">
    <property type="term" value="P:regulation of cell division"/>
    <property type="evidence" value="ECO:0007669"/>
    <property type="project" value="InterPro"/>
</dbReference>
<feature type="domain" description="Septum formation inhibitor MinC N-terminal" evidence="8">
    <location>
        <begin position="20"/>
        <end position="90"/>
    </location>
</feature>
<dbReference type="InterPro" id="IPR007874">
    <property type="entry name" value="MinC_N"/>
</dbReference>